<dbReference type="PANTHER" id="PTHR15076:SF4">
    <property type="entry name" value="GLYCOPROTEIN XG"/>
    <property type="match status" value="1"/>
</dbReference>
<evidence type="ECO:0000256" key="8">
    <source>
        <dbReference type="SAM" id="Phobius"/>
    </source>
</evidence>
<dbReference type="GO" id="GO:0005886">
    <property type="term" value="C:plasma membrane"/>
    <property type="evidence" value="ECO:0007669"/>
    <property type="project" value="TreeGrafter"/>
</dbReference>
<evidence type="ECO:0000256" key="2">
    <source>
        <dbReference type="ARBA" id="ARBA00008763"/>
    </source>
</evidence>
<feature type="transmembrane region" description="Helical" evidence="8">
    <location>
        <begin position="160"/>
        <end position="180"/>
    </location>
</feature>
<keyword evidence="6 8" id="KW-0472">Membrane</keyword>
<keyword evidence="5 8" id="KW-1133">Transmembrane helix</keyword>
<keyword evidence="3 8" id="KW-0812">Transmembrane</keyword>
<evidence type="ECO:0000256" key="4">
    <source>
        <dbReference type="ARBA" id="ARBA00022729"/>
    </source>
</evidence>
<feature type="region of interest" description="Disordered" evidence="7">
    <location>
        <begin position="94"/>
        <end position="150"/>
    </location>
</feature>
<evidence type="ECO:0000256" key="5">
    <source>
        <dbReference type="ARBA" id="ARBA00022989"/>
    </source>
</evidence>
<dbReference type="Ensembl" id="ENSUPAT00010029176.1">
    <property type="protein sequence ID" value="ENSUPAP00010025640.1"/>
    <property type="gene ID" value="ENSUPAG00010020265.1"/>
</dbReference>
<reference evidence="9" key="2">
    <citation type="submission" date="2025-09" db="UniProtKB">
        <authorList>
            <consortium name="Ensembl"/>
        </authorList>
    </citation>
    <scope>IDENTIFICATION</scope>
</reference>
<evidence type="ECO:0000256" key="6">
    <source>
        <dbReference type="ARBA" id="ARBA00023136"/>
    </source>
</evidence>
<evidence type="ECO:0000256" key="3">
    <source>
        <dbReference type="ARBA" id="ARBA00022692"/>
    </source>
</evidence>
<evidence type="ECO:0000313" key="9">
    <source>
        <dbReference type="Ensembl" id="ENSUPAP00010025640.1"/>
    </source>
</evidence>
<dbReference type="GO" id="GO:0072683">
    <property type="term" value="P:T cell extravasation"/>
    <property type="evidence" value="ECO:0007669"/>
    <property type="project" value="TreeGrafter"/>
</dbReference>
<protein>
    <submittedName>
        <fullName evidence="9">Uncharacterized protein</fullName>
    </submittedName>
</protein>
<evidence type="ECO:0000313" key="10">
    <source>
        <dbReference type="Proteomes" id="UP000694417"/>
    </source>
</evidence>
<organism evidence="9 10">
    <name type="scientific">Urocitellus parryii</name>
    <name type="common">Arctic ground squirrel</name>
    <name type="synonym">Spermophilus parryii</name>
    <dbReference type="NCBI Taxonomy" id="9999"/>
    <lineage>
        <taxon>Eukaryota</taxon>
        <taxon>Metazoa</taxon>
        <taxon>Chordata</taxon>
        <taxon>Craniata</taxon>
        <taxon>Vertebrata</taxon>
        <taxon>Euteleostomi</taxon>
        <taxon>Mammalia</taxon>
        <taxon>Eutheria</taxon>
        <taxon>Euarchontoglires</taxon>
        <taxon>Glires</taxon>
        <taxon>Rodentia</taxon>
        <taxon>Sciuromorpha</taxon>
        <taxon>Sciuridae</taxon>
        <taxon>Xerinae</taxon>
        <taxon>Marmotini</taxon>
        <taxon>Urocitellus</taxon>
    </lineage>
</organism>
<comment type="subcellular location">
    <subcellularLocation>
        <location evidence="1">Membrane</location>
        <topology evidence="1">Single-pass type I membrane protein</topology>
    </subcellularLocation>
</comment>
<keyword evidence="10" id="KW-1185">Reference proteome</keyword>
<feature type="compositionally biased region" description="Gly residues" evidence="7">
    <location>
        <begin position="108"/>
        <end position="130"/>
    </location>
</feature>
<sequence length="197" mass="20132">MGDSEQDGPQDPCTGDSKAGPCVCRAQFLQAAGQCPCLPTGHPADVSAGSLERAAACTGLVPNKGPRPVGPVGVCGRDMGLTLCLCPTGYHHNDDDGRYPPRPRPPAGGDGGGGYSGGHGGYGHTDGRGGYRPKPRYGNSYGGDGQSTYGNPQGNTVARIVSPIVSVVVVALVGAGVSYFKSNQRRNCFRASDPETV</sequence>
<dbReference type="GeneTree" id="ENSGT00940000154344"/>
<comment type="similarity">
    <text evidence="2">Belongs to the CD99 family.</text>
</comment>
<dbReference type="AlphaFoldDB" id="A0A8D2KNA1"/>
<dbReference type="InterPro" id="IPR022078">
    <property type="entry name" value="CD99L2"/>
</dbReference>
<accession>A0A8D2KNA1</accession>
<dbReference type="GO" id="GO:0034109">
    <property type="term" value="P:homotypic cell-cell adhesion"/>
    <property type="evidence" value="ECO:0007669"/>
    <property type="project" value="TreeGrafter"/>
</dbReference>
<reference evidence="9" key="1">
    <citation type="submission" date="2025-08" db="UniProtKB">
        <authorList>
            <consortium name="Ensembl"/>
        </authorList>
    </citation>
    <scope>IDENTIFICATION</scope>
</reference>
<dbReference type="Proteomes" id="UP000694417">
    <property type="component" value="Unplaced"/>
</dbReference>
<evidence type="ECO:0000256" key="1">
    <source>
        <dbReference type="ARBA" id="ARBA00004479"/>
    </source>
</evidence>
<evidence type="ECO:0000256" key="7">
    <source>
        <dbReference type="SAM" id="MobiDB-lite"/>
    </source>
</evidence>
<dbReference type="PANTHER" id="PTHR15076">
    <property type="entry name" value="CD99/MIC2 PROTEIN RELATED"/>
    <property type="match status" value="1"/>
</dbReference>
<dbReference type="GO" id="GO:2000391">
    <property type="term" value="P:positive regulation of neutrophil extravasation"/>
    <property type="evidence" value="ECO:0007669"/>
    <property type="project" value="TreeGrafter"/>
</dbReference>
<name>A0A8D2KNA1_UROPR</name>
<proteinExistence type="inferred from homology"/>
<keyword evidence="4" id="KW-0732">Signal</keyword>